<feature type="domain" description="Teneurin-like YD-shell" evidence="4">
    <location>
        <begin position="763"/>
        <end position="911"/>
    </location>
</feature>
<protein>
    <submittedName>
        <fullName evidence="5">DUF6531 domain-containing protein</fullName>
    </submittedName>
</protein>
<comment type="caution">
    <text evidence="5">The sequence shown here is derived from an EMBL/GenBank/DDBJ whole genome shotgun (WGS) entry which is preliminary data.</text>
</comment>
<accession>A0ABS8MYM7</accession>
<dbReference type="Gene3D" id="2.180.10.10">
    <property type="entry name" value="RHS repeat-associated core"/>
    <property type="match status" value="2"/>
</dbReference>
<gene>
    <name evidence="5" type="ORF">LNQ49_20065</name>
</gene>
<dbReference type="Proteomes" id="UP001430919">
    <property type="component" value="Unassembled WGS sequence"/>
</dbReference>
<feature type="domain" description="Bacterial deaminase MsddA-like" evidence="3">
    <location>
        <begin position="1281"/>
        <end position="1402"/>
    </location>
</feature>
<organism evidence="5 6">
    <name type="scientific">Flavobacterium pisciphilum</name>
    <dbReference type="NCBI Taxonomy" id="2893755"/>
    <lineage>
        <taxon>Bacteria</taxon>
        <taxon>Pseudomonadati</taxon>
        <taxon>Bacteroidota</taxon>
        <taxon>Flavobacteriia</taxon>
        <taxon>Flavobacteriales</taxon>
        <taxon>Flavobacteriaceae</taxon>
        <taxon>Flavobacterium</taxon>
    </lineage>
</organism>
<dbReference type="Pfam" id="PF24174">
    <property type="entry name" value="MsddA-like"/>
    <property type="match status" value="1"/>
</dbReference>
<dbReference type="PANTHER" id="PTHR32305">
    <property type="match status" value="1"/>
</dbReference>
<sequence>MLLTDNHLTIVVGIDIHFTTLPPFNPFHPYIGIVIDPFDYVPYLGTSVHVNGFKRGNSDTSGIIIPLVHIPLFTPPWLMTPIIGHESMNFFASQTVFSDSTRMSPKGHMLMTCNDIGIPLSMSLGKTKVGKKMIPFAPTLFAPTSFSLPIPTGKPVMVGGPYPPDWGGMLTGLAASIGFSTLMKVGKKAFNKFLKGAIGPNKLSKLLCKAGFEPINLINGAVIYEGSDFDIASPIPLNWERAWYSDSKYKGWLGHGVHSVYDRAVELYPEDEALGLRMDDGRVVAFPALLLDEEFYLRQEKTTLKRIQEGYQAYDHKSKLFYNFTLFNGKKYQLTQIANHDGLAVDFEFTGYHLSKITDASGREIKVSTKDGFIQKLEIVAPEQDELLVAYEYDQHNNMTAIIDALGKPTCIEYENHLMVKKTDRNGQAFYWEYDKQDKCIHTWGDGGWQEGWIEYHTAEGYNLVTDANGAETTYYYEPNQLVTQEQDPMGNSIFYDYTEFMELYREIDQEGRITGYNYDDMGNEIGTTYPDGTEEMMLYDDENRPSIAIDPEGQKTIYLYYKDKAHQLKTIIAPDKTSTHFTYNKKGLLASVAKNTNKLQLVYDQQHNLIEWRENDQKLKSWEYNHRGRVQAIYTPMQMADYFSYDALDRVQQIVEKDSNVIQFSYNNYDEVVALKDRKNNIKFSYTPLGSLATREQNGVKVSFDYDKMEYLTSIKNENNESYYFGRNKAGYIIRETAFDGLVKKYNRNLAGEVTKIDHGGGKNTEYEQDALGRVTRVDYHDGTWDTYTYNKNGQLVEATNQNVSIYLERDANGRITKETQKQQLDSNENGITLTSTYNALGQRTNISTSLGADVNTHYNSKGLLQRIEAQSNELKEQHQAWETTLKRDELGREIERYATGGLNIKTSYNSSGKQKEQEVFANGKRTGSRYYNWDTNQQLRSVVNQMTNSMTFFDYDDFGNLAKADYDGKGELYKTPDAVGNLYKTQDCNDRKYGKGGKLLQDEKYHYKYDELGNLIHKSSRNINEPLQFEEPTNWIDKLAGNKIEENRLQQEHEQWQQGDTVYTWLANGMLESVQNSNGKVVSFEYDALGRRTAKIANKEIKRYFWDGNVLIHEWKYNLKDRPKLIVVEGDLVYDKSEPVENLITWVYEEGSFVPSAKIIGDAKYSIINDYIGRPIQAYSQTGELIWEADYDIYGSLKDLKGDREFIPFRQLGQYEDIETGLYYNRFRYYNSETGIYLSQDPIGLLGGSALYAYVHDCNNWVDVFGLNPYIFSEELSKIAQEAHNVLLEPGKSPRGFNNSTVSVAKVDVNGVSTLYASGNGASLSPAQRTKLIELGVPEENIFSGKKFKEFIDGDKGALTKLSNHAERVVERNIPKGASIKEWGISWASKQKNEMCSNCKTHFGCN</sequence>
<dbReference type="InterPro" id="IPR056387">
    <property type="entry name" value="MsddA-like"/>
</dbReference>
<feature type="domain" description="Teneurin-like YD-shell" evidence="4">
    <location>
        <begin position="1059"/>
        <end position="1243"/>
    </location>
</feature>
<evidence type="ECO:0000313" key="6">
    <source>
        <dbReference type="Proteomes" id="UP001430919"/>
    </source>
</evidence>
<dbReference type="EMBL" id="JAJJMO010000001">
    <property type="protein sequence ID" value="MCC9073884.1"/>
    <property type="molecule type" value="Genomic_DNA"/>
</dbReference>
<feature type="domain" description="DUF6531" evidence="2">
    <location>
        <begin position="213"/>
        <end position="286"/>
    </location>
</feature>
<name>A0ABS8MYM7_9FLAO</name>
<dbReference type="InterPro" id="IPR056823">
    <property type="entry name" value="TEN-like_YD-shell"/>
</dbReference>
<dbReference type="RefSeq" id="WP_229990790.1">
    <property type="nucleotide sequence ID" value="NZ_JAJJMO010000001.1"/>
</dbReference>
<dbReference type="InterPro" id="IPR045351">
    <property type="entry name" value="DUF6531"/>
</dbReference>
<keyword evidence="6" id="KW-1185">Reference proteome</keyword>
<evidence type="ECO:0000259" key="2">
    <source>
        <dbReference type="Pfam" id="PF20148"/>
    </source>
</evidence>
<dbReference type="Pfam" id="PF20148">
    <property type="entry name" value="DUF6531"/>
    <property type="match status" value="1"/>
</dbReference>
<dbReference type="InterPro" id="IPR022385">
    <property type="entry name" value="Rhs_assc_core"/>
</dbReference>
<proteinExistence type="predicted"/>
<dbReference type="Pfam" id="PF25023">
    <property type="entry name" value="TEN_YD-shell"/>
    <property type="match status" value="2"/>
</dbReference>
<keyword evidence="1" id="KW-0677">Repeat</keyword>
<evidence type="ECO:0000313" key="5">
    <source>
        <dbReference type="EMBL" id="MCC9073884.1"/>
    </source>
</evidence>
<evidence type="ECO:0000259" key="4">
    <source>
        <dbReference type="Pfam" id="PF25023"/>
    </source>
</evidence>
<reference evidence="5" key="1">
    <citation type="submission" date="2021-11" db="EMBL/GenBank/DDBJ databases">
        <title>Description of novel Flavobacterium species.</title>
        <authorList>
            <person name="Saticioglu I.B."/>
            <person name="Ay H."/>
            <person name="Altun S."/>
            <person name="Duman M."/>
        </authorList>
    </citation>
    <scope>NUCLEOTIDE SEQUENCE</scope>
    <source>
        <strain evidence="5">F-65</strain>
    </source>
</reference>
<dbReference type="PANTHER" id="PTHR32305:SF15">
    <property type="entry name" value="PROTEIN RHSA-RELATED"/>
    <property type="match status" value="1"/>
</dbReference>
<evidence type="ECO:0000256" key="1">
    <source>
        <dbReference type="ARBA" id="ARBA00022737"/>
    </source>
</evidence>
<evidence type="ECO:0000259" key="3">
    <source>
        <dbReference type="Pfam" id="PF24174"/>
    </source>
</evidence>
<dbReference type="InterPro" id="IPR050708">
    <property type="entry name" value="T6SS_VgrG/RHS"/>
</dbReference>
<dbReference type="NCBIfam" id="TIGR03696">
    <property type="entry name" value="Rhs_assc_core"/>
    <property type="match status" value="1"/>
</dbReference>